<dbReference type="AlphaFoldDB" id="A0A9X5C8U2"/>
<proteinExistence type="predicted"/>
<sequence length="59" mass="6924">MANKTKLHFHFHNPNSAEETANYIVKIFIEVNQFKIDQVLQETAEKMKIQSEENRSLSC</sequence>
<evidence type="ECO:0000313" key="2">
    <source>
        <dbReference type="Proteomes" id="UP000474104"/>
    </source>
</evidence>
<comment type="caution">
    <text evidence="1">The sequence shown here is derived from an EMBL/GenBank/DDBJ whole genome shotgun (WGS) entry which is preliminary data.</text>
</comment>
<dbReference type="Proteomes" id="UP000474104">
    <property type="component" value="Unassembled WGS sequence"/>
</dbReference>
<protein>
    <submittedName>
        <fullName evidence="1">Uncharacterized protein</fullName>
    </submittedName>
</protein>
<organism evidence="1 2">
    <name type="scientific">Schaedlerella arabinosiphila</name>
    <dbReference type="NCBI Taxonomy" id="2044587"/>
    <lineage>
        <taxon>Bacteria</taxon>
        <taxon>Bacillati</taxon>
        <taxon>Bacillota</taxon>
        <taxon>Clostridia</taxon>
        <taxon>Lachnospirales</taxon>
        <taxon>Lachnospiraceae</taxon>
        <taxon>Schaedlerella</taxon>
    </lineage>
</organism>
<evidence type="ECO:0000313" key="1">
    <source>
        <dbReference type="EMBL" id="NDO70234.1"/>
    </source>
</evidence>
<reference evidence="1 2" key="1">
    <citation type="submission" date="2019-07" db="EMBL/GenBank/DDBJ databases">
        <title>Draft genome sequences of 15 bacterial species constituting the stable defined intestinal microbiota of the GM15 gnotobiotic mouse model.</title>
        <authorList>
            <person name="Elie C."/>
            <person name="Mathieu A."/>
            <person name="Saliou A."/>
            <person name="Darnaud M."/>
            <person name="Leulier F."/>
            <person name="Tamellini A."/>
        </authorList>
    </citation>
    <scope>NUCLEOTIDE SEQUENCE [LARGE SCALE GENOMIC DNA]</scope>
    <source>
        <strain evidence="2">ASF 502</strain>
    </source>
</reference>
<gene>
    <name evidence="1" type="ORF">FMM80_16875</name>
</gene>
<accession>A0A9X5C8U2</accession>
<name>A0A9X5C8U2_9FIRM</name>
<dbReference type="EMBL" id="VIRB01000104">
    <property type="protein sequence ID" value="NDO70234.1"/>
    <property type="molecule type" value="Genomic_DNA"/>
</dbReference>